<protein>
    <recommendedName>
        <fullName evidence="4">Terminase</fullName>
    </recommendedName>
</protein>
<evidence type="ECO:0000313" key="3">
    <source>
        <dbReference type="Proteomes" id="UP000248614"/>
    </source>
</evidence>
<organism evidence="2 3">
    <name type="scientific">Sphingomonas hengshuiensis</name>
    <dbReference type="NCBI Taxonomy" id="1609977"/>
    <lineage>
        <taxon>Bacteria</taxon>
        <taxon>Pseudomonadati</taxon>
        <taxon>Pseudomonadota</taxon>
        <taxon>Alphaproteobacteria</taxon>
        <taxon>Sphingomonadales</taxon>
        <taxon>Sphingomonadaceae</taxon>
        <taxon>Sphingomonas</taxon>
    </lineage>
</organism>
<name>A0A2W4Z370_9SPHN</name>
<comment type="caution">
    <text evidence="2">The sequence shown here is derived from an EMBL/GenBank/DDBJ whole genome shotgun (WGS) entry which is preliminary data.</text>
</comment>
<dbReference type="Proteomes" id="UP000248614">
    <property type="component" value="Unassembled WGS sequence"/>
</dbReference>
<proteinExistence type="predicted"/>
<accession>A0A2W4Z370</accession>
<gene>
    <name evidence="2" type="ORF">DI632_10350</name>
</gene>
<reference evidence="2 3" key="1">
    <citation type="submission" date="2017-08" db="EMBL/GenBank/DDBJ databases">
        <title>Infants hospitalized years apart are colonized by the same room-sourced microbial strains.</title>
        <authorList>
            <person name="Brooks B."/>
            <person name="Olm M.R."/>
            <person name="Firek B.A."/>
            <person name="Baker R."/>
            <person name="Thomas B.C."/>
            <person name="Morowitz M.J."/>
            <person name="Banfield J.F."/>
        </authorList>
    </citation>
    <scope>NUCLEOTIDE SEQUENCE [LARGE SCALE GENOMIC DNA]</scope>
    <source>
        <strain evidence="2">S2_018_000_R3_110</strain>
    </source>
</reference>
<evidence type="ECO:0000313" key="2">
    <source>
        <dbReference type="EMBL" id="PZO76584.1"/>
    </source>
</evidence>
<dbReference type="AlphaFoldDB" id="A0A2W4Z370"/>
<sequence>MRNDPQLPEHSPAPAPALDPSNLTVPSDTPYLDANGYDPAAYQWVPVLRKPRSDGWSEAKQRDFIEALADGGSVAEAARAVHMSASSAYRLRRSPGGEAFARAWDAAVAQAVGMLVDVAFDRAINGTVEPVLDADGRRIGSRHRPGDRMLMFLLAAHYPDRYGKQYRRRPARGGAEAPAATPAPSVAEALDALSPVTPAEPEKLMSPADLDVAIEVADLNDGRLPGWLDPDRRIEPEPAAGRVEPPLHDALAAALAAQDDIYIGEPGPLGEAFEVELELAKRGIVVPRPKPQPNRRARRARRRV</sequence>
<dbReference type="EMBL" id="QFNF01000026">
    <property type="protein sequence ID" value="PZO76584.1"/>
    <property type="molecule type" value="Genomic_DNA"/>
</dbReference>
<feature type="region of interest" description="Disordered" evidence="1">
    <location>
        <begin position="1"/>
        <end position="30"/>
    </location>
</feature>
<evidence type="ECO:0000256" key="1">
    <source>
        <dbReference type="SAM" id="MobiDB-lite"/>
    </source>
</evidence>
<evidence type="ECO:0008006" key="4">
    <source>
        <dbReference type="Google" id="ProtNLM"/>
    </source>
</evidence>